<comment type="subcellular location">
    <subcellularLocation>
        <location evidence="3">Cytoplasm</location>
    </subcellularLocation>
    <subcellularLocation>
        <location evidence="2">Nucleus</location>
    </subcellularLocation>
</comment>
<feature type="compositionally biased region" description="Basic and acidic residues" evidence="10">
    <location>
        <begin position="89"/>
        <end position="98"/>
    </location>
</feature>
<evidence type="ECO:0000256" key="8">
    <source>
        <dbReference type="ARBA" id="ARBA00022927"/>
    </source>
</evidence>
<keyword evidence="6" id="KW-0813">Transport</keyword>
<protein>
    <recommendedName>
        <fullName evidence="5">Probable RNA polymerase II nuclear localization protein SLC7A6OS</fullName>
    </recommendedName>
</protein>
<sequence length="520" mass="56703">MELQTAKEQQSDGPLEAYTSRTSAGADASVTGLPLKNEQWGGDGLRLSGEGASDAALITNAQTSTMGDPKGAAGSFTQEGMRSDGSGKPGEEASDEKGGQSSLAAAERPTVVRIKRRRTESPLDALMLEVASREQSGGGLNDAIVRLAIEERPTARKLFRRIDTVSEADLRAEGAGESLLQRLNGLRQTGPDVAGLSSEGGLPARDREEPSRLESSNTEAEAEGRITEDGKQAETAGAQRSPSVPVFQATHSEKGSAVKRPPAKHMRIEAHGQSREDALSEDLRRGRQQELMTSARKGRLEAASAARYEQVRGRRGVADPMGELFRLYDVIRVDEEEEWRRAEREARKRAVHEMSERRMLLMNYLPLLRETVPSAAADLQAPATWQDDGQAAEDDVSDGEDYVYDVFALEEGATDEADGADELHPVVRVADDLDMRPTDEAPSEYDSEDSNDENNPDNDYPEDEFDGAIDAVSDASSQDRDLDVYADDDEEYDVMAYDEEDSDEEGVRVGAAMSSWAMRR</sequence>
<dbReference type="GO" id="GO:0015031">
    <property type="term" value="P:protein transport"/>
    <property type="evidence" value="ECO:0007669"/>
    <property type="project" value="UniProtKB-KW"/>
</dbReference>
<proteinExistence type="inferred from homology"/>
<dbReference type="OMA" id="NPFPLVQ"/>
<feature type="compositionally biased region" description="Polar residues" evidence="10">
    <location>
        <begin position="1"/>
        <end position="12"/>
    </location>
</feature>
<dbReference type="Proteomes" id="UP000054558">
    <property type="component" value="Unassembled WGS sequence"/>
</dbReference>
<comment type="function">
    <text evidence="1">Directs RNA polymerase II nuclear import.</text>
</comment>
<keyword evidence="7" id="KW-0963">Cytoplasm</keyword>
<evidence type="ECO:0000256" key="3">
    <source>
        <dbReference type="ARBA" id="ARBA00004496"/>
    </source>
</evidence>
<dbReference type="InterPro" id="IPR040218">
    <property type="entry name" value="SLC7A6OS"/>
</dbReference>
<reference evidence="12 13" key="1">
    <citation type="journal article" date="2014" name="Nat. Commun.">
        <title>Klebsormidium flaccidum genome reveals primary factors for plant terrestrial adaptation.</title>
        <authorList>
            <person name="Hori K."/>
            <person name="Maruyama F."/>
            <person name="Fujisawa T."/>
            <person name="Togashi T."/>
            <person name="Yamamoto N."/>
            <person name="Seo M."/>
            <person name="Sato S."/>
            <person name="Yamada T."/>
            <person name="Mori H."/>
            <person name="Tajima N."/>
            <person name="Moriyama T."/>
            <person name="Ikeuchi M."/>
            <person name="Watanabe M."/>
            <person name="Wada H."/>
            <person name="Kobayashi K."/>
            <person name="Saito M."/>
            <person name="Masuda T."/>
            <person name="Sasaki-Sekimoto Y."/>
            <person name="Mashiguchi K."/>
            <person name="Awai K."/>
            <person name="Shimojima M."/>
            <person name="Masuda S."/>
            <person name="Iwai M."/>
            <person name="Nobusawa T."/>
            <person name="Narise T."/>
            <person name="Kondo S."/>
            <person name="Saito H."/>
            <person name="Sato R."/>
            <person name="Murakawa M."/>
            <person name="Ihara Y."/>
            <person name="Oshima-Yamada Y."/>
            <person name="Ohtaka K."/>
            <person name="Satoh M."/>
            <person name="Sonobe K."/>
            <person name="Ishii M."/>
            <person name="Ohtani R."/>
            <person name="Kanamori-Sato M."/>
            <person name="Honoki R."/>
            <person name="Miyazaki D."/>
            <person name="Mochizuki H."/>
            <person name="Umetsu J."/>
            <person name="Higashi K."/>
            <person name="Shibata D."/>
            <person name="Kamiya Y."/>
            <person name="Sato N."/>
            <person name="Nakamura Y."/>
            <person name="Tabata S."/>
            <person name="Ida S."/>
            <person name="Kurokawa K."/>
            <person name="Ohta H."/>
        </authorList>
    </citation>
    <scope>NUCLEOTIDE SEQUENCE [LARGE SCALE GENOMIC DNA]</scope>
    <source>
        <strain evidence="12 13">NIES-2285</strain>
    </source>
</reference>
<dbReference type="PANTHER" id="PTHR31196">
    <property type="entry name" value="RNA POLYMERASE II NUCLEAR LOCALIZATION PROTEIN SLC7A6OS-RELATED"/>
    <property type="match status" value="1"/>
</dbReference>
<feature type="region of interest" description="Disordered" evidence="10">
    <location>
        <begin position="1"/>
        <end position="116"/>
    </location>
</feature>
<feature type="compositionally biased region" description="Acidic residues" evidence="10">
    <location>
        <begin position="441"/>
        <end position="467"/>
    </location>
</feature>
<keyword evidence="9" id="KW-0539">Nucleus</keyword>
<feature type="domain" description="Transcription factor Iwr1" evidence="11">
    <location>
        <begin position="400"/>
        <end position="464"/>
    </location>
</feature>
<accession>A0A1Y1I3Y8</accession>
<dbReference type="AlphaFoldDB" id="A0A1Y1I3Y8"/>
<evidence type="ECO:0000256" key="4">
    <source>
        <dbReference type="ARBA" id="ARBA00010218"/>
    </source>
</evidence>
<comment type="similarity">
    <text evidence="4">Belongs to the IWR1/SLC7A6OS family.</text>
</comment>
<evidence type="ECO:0000256" key="10">
    <source>
        <dbReference type="SAM" id="MobiDB-lite"/>
    </source>
</evidence>
<feature type="compositionally biased region" description="Basic and acidic residues" evidence="10">
    <location>
        <begin position="421"/>
        <end position="439"/>
    </location>
</feature>
<dbReference type="InterPro" id="IPR013883">
    <property type="entry name" value="TF_Iwr1_dom"/>
</dbReference>
<evidence type="ECO:0000256" key="2">
    <source>
        <dbReference type="ARBA" id="ARBA00004123"/>
    </source>
</evidence>
<keyword evidence="8" id="KW-0653">Protein transport</keyword>
<dbReference type="PANTHER" id="PTHR31196:SF2">
    <property type="entry name" value="RNA POLYMERASE II NUCLEAR LOCALIZATION PROTEIN SLC7A6OS-RELATED"/>
    <property type="match status" value="1"/>
</dbReference>
<evidence type="ECO:0000256" key="1">
    <source>
        <dbReference type="ARBA" id="ARBA00003202"/>
    </source>
</evidence>
<feature type="region of interest" description="Disordered" evidence="10">
    <location>
        <begin position="182"/>
        <end position="264"/>
    </location>
</feature>
<dbReference type="Pfam" id="PF08574">
    <property type="entry name" value="Iwr1"/>
    <property type="match status" value="1"/>
</dbReference>
<evidence type="ECO:0000313" key="13">
    <source>
        <dbReference type="Proteomes" id="UP000054558"/>
    </source>
</evidence>
<dbReference type="GO" id="GO:0005737">
    <property type="term" value="C:cytoplasm"/>
    <property type="evidence" value="ECO:0007669"/>
    <property type="project" value="UniProtKB-SubCell"/>
</dbReference>
<evidence type="ECO:0000256" key="5">
    <source>
        <dbReference type="ARBA" id="ARBA00017036"/>
    </source>
</evidence>
<gene>
    <name evidence="12" type="ORF">KFL_002470080</name>
</gene>
<evidence type="ECO:0000313" key="12">
    <source>
        <dbReference type="EMBL" id="GAQ85650.1"/>
    </source>
</evidence>
<evidence type="ECO:0000259" key="11">
    <source>
        <dbReference type="Pfam" id="PF08574"/>
    </source>
</evidence>
<dbReference type="EMBL" id="DF237196">
    <property type="protein sequence ID" value="GAQ85650.1"/>
    <property type="molecule type" value="Genomic_DNA"/>
</dbReference>
<feature type="region of interest" description="Disordered" evidence="10">
    <location>
        <begin position="413"/>
        <end position="467"/>
    </location>
</feature>
<evidence type="ECO:0000256" key="7">
    <source>
        <dbReference type="ARBA" id="ARBA00022490"/>
    </source>
</evidence>
<evidence type="ECO:0000256" key="9">
    <source>
        <dbReference type="ARBA" id="ARBA00023242"/>
    </source>
</evidence>
<dbReference type="OrthoDB" id="6255506at2759"/>
<feature type="compositionally biased region" description="Basic and acidic residues" evidence="10">
    <location>
        <begin position="222"/>
        <end position="232"/>
    </location>
</feature>
<organism evidence="12 13">
    <name type="scientific">Klebsormidium nitens</name>
    <name type="common">Green alga</name>
    <name type="synonym">Ulothrix nitens</name>
    <dbReference type="NCBI Taxonomy" id="105231"/>
    <lineage>
        <taxon>Eukaryota</taxon>
        <taxon>Viridiplantae</taxon>
        <taxon>Streptophyta</taxon>
        <taxon>Klebsormidiophyceae</taxon>
        <taxon>Klebsormidiales</taxon>
        <taxon>Klebsormidiaceae</taxon>
        <taxon>Klebsormidium</taxon>
    </lineage>
</organism>
<name>A0A1Y1I3Y8_KLENI</name>
<evidence type="ECO:0000256" key="6">
    <source>
        <dbReference type="ARBA" id="ARBA00022448"/>
    </source>
</evidence>
<dbReference type="GO" id="GO:0005634">
    <property type="term" value="C:nucleus"/>
    <property type="evidence" value="ECO:0007669"/>
    <property type="project" value="UniProtKB-SubCell"/>
</dbReference>
<keyword evidence="13" id="KW-1185">Reference proteome</keyword>